<dbReference type="PRINTS" id="PR00080">
    <property type="entry name" value="SDRFAMILY"/>
</dbReference>
<comment type="similarity">
    <text evidence="1">Belongs to the short-chain dehydrogenases/reductases (SDR) family.</text>
</comment>
<evidence type="ECO:0000313" key="4">
    <source>
        <dbReference type="Proteomes" id="UP000646745"/>
    </source>
</evidence>
<dbReference type="SUPFAM" id="SSF51735">
    <property type="entry name" value="NAD(P)-binding Rossmann-fold domains"/>
    <property type="match status" value="1"/>
</dbReference>
<sequence>MTNHAQKDDANKVAIVTGASRGIGREIALKLAADGFAVVVNYAGNAEMAGQVVDEIEKLGGRAIALQGDIADADAVERLFAETRETLGRVDVVVNNAGRMEMAEMTMANVEVLDRTLSTNLRGSWLVMAKAAEVLEAGGRIIAFSSSVLGKSFPGYGAYIASKAGVEGLVKVLANELRGREIDVNAVAPGPVGTELFYEGKSDELVANIASMSPFERIGEPQEIADVVSFLAGPQGRWVNAQILRANGGMV</sequence>
<dbReference type="Proteomes" id="UP000646745">
    <property type="component" value="Unassembled WGS sequence"/>
</dbReference>
<accession>A0ABQ3E4S0</accession>
<dbReference type="InterPro" id="IPR002347">
    <property type="entry name" value="SDR_fam"/>
</dbReference>
<keyword evidence="2" id="KW-0560">Oxidoreductase</keyword>
<evidence type="ECO:0000256" key="2">
    <source>
        <dbReference type="ARBA" id="ARBA00023002"/>
    </source>
</evidence>
<evidence type="ECO:0000313" key="3">
    <source>
        <dbReference type="EMBL" id="GHB21083.1"/>
    </source>
</evidence>
<keyword evidence="4" id="KW-1185">Reference proteome</keyword>
<dbReference type="PANTHER" id="PTHR48107">
    <property type="entry name" value="NADPH-DEPENDENT ALDEHYDE REDUCTASE-LIKE PROTEIN, CHLOROPLASTIC-RELATED"/>
    <property type="match status" value="1"/>
</dbReference>
<dbReference type="EMBL" id="BMZI01000004">
    <property type="protein sequence ID" value="GHB21083.1"/>
    <property type="molecule type" value="Genomic_DNA"/>
</dbReference>
<dbReference type="RefSeq" id="WP_189444530.1">
    <property type="nucleotide sequence ID" value="NZ_BMZI01000004.1"/>
</dbReference>
<dbReference type="Pfam" id="PF13561">
    <property type="entry name" value="adh_short_C2"/>
    <property type="match status" value="1"/>
</dbReference>
<reference evidence="4" key="1">
    <citation type="journal article" date="2019" name="Int. J. Syst. Evol. Microbiol.">
        <title>The Global Catalogue of Microorganisms (GCM) 10K type strain sequencing project: providing services to taxonomists for standard genome sequencing and annotation.</title>
        <authorList>
            <consortium name="The Broad Institute Genomics Platform"/>
            <consortium name="The Broad Institute Genome Sequencing Center for Infectious Disease"/>
            <person name="Wu L."/>
            <person name="Ma J."/>
        </authorList>
    </citation>
    <scope>NUCLEOTIDE SEQUENCE [LARGE SCALE GENOMIC DNA]</scope>
    <source>
        <strain evidence="4">KCTC 32998</strain>
    </source>
</reference>
<dbReference type="PRINTS" id="PR00081">
    <property type="entry name" value="GDHRDH"/>
</dbReference>
<dbReference type="Gene3D" id="3.40.50.720">
    <property type="entry name" value="NAD(P)-binding Rossmann-like Domain"/>
    <property type="match status" value="1"/>
</dbReference>
<comment type="caution">
    <text evidence="3">The sequence shown here is derived from an EMBL/GenBank/DDBJ whole genome shotgun (WGS) entry which is preliminary data.</text>
</comment>
<evidence type="ECO:0000256" key="1">
    <source>
        <dbReference type="ARBA" id="ARBA00006484"/>
    </source>
</evidence>
<name>A0ABQ3E4S0_9GAMM</name>
<organism evidence="3 4">
    <name type="scientific">Salinicola rhizosphaerae</name>
    <dbReference type="NCBI Taxonomy" id="1443141"/>
    <lineage>
        <taxon>Bacteria</taxon>
        <taxon>Pseudomonadati</taxon>
        <taxon>Pseudomonadota</taxon>
        <taxon>Gammaproteobacteria</taxon>
        <taxon>Oceanospirillales</taxon>
        <taxon>Halomonadaceae</taxon>
        <taxon>Salinicola</taxon>
    </lineage>
</organism>
<dbReference type="InterPro" id="IPR036291">
    <property type="entry name" value="NAD(P)-bd_dom_sf"/>
</dbReference>
<proteinExistence type="inferred from homology"/>
<dbReference type="PANTHER" id="PTHR48107:SF7">
    <property type="entry name" value="RE15974P"/>
    <property type="match status" value="1"/>
</dbReference>
<protein>
    <submittedName>
        <fullName evidence="3">3-ketoacyl-ACP reductase</fullName>
    </submittedName>
</protein>
<gene>
    <name evidence="3" type="ORF">GCM10009038_19900</name>
</gene>